<dbReference type="RefSeq" id="WP_012675408.1">
    <property type="nucleotide sequence ID" value="NC_012440.1"/>
</dbReference>
<dbReference type="PaxDb" id="123214-PERMA_2005"/>
<dbReference type="eggNOG" id="ENOG5033EEY">
    <property type="taxonomic scope" value="Bacteria"/>
</dbReference>
<sequence>MKVLEDKELIGLIEKLPPNLREEVKDFVRFLLQKEKKKKKLKLNWVGKLSKYKKDYTSLELQKKAMEWREDI</sequence>
<evidence type="ECO:0000313" key="3">
    <source>
        <dbReference type="Proteomes" id="UP000001366"/>
    </source>
</evidence>
<evidence type="ECO:0000259" key="1">
    <source>
        <dbReference type="Pfam" id="PF10047"/>
    </source>
</evidence>
<dbReference type="Pfam" id="PF10047">
    <property type="entry name" value="DUF2281"/>
    <property type="match status" value="1"/>
</dbReference>
<dbReference type="KEGG" id="pmx:PERMA_2005"/>
<proteinExistence type="predicted"/>
<reference evidence="2 3" key="1">
    <citation type="journal article" date="2009" name="J. Bacteriol.">
        <title>Complete and draft genome sequences of six members of the Aquificales.</title>
        <authorList>
            <person name="Reysenbach A.L."/>
            <person name="Hamamura N."/>
            <person name="Podar M."/>
            <person name="Griffiths E."/>
            <person name="Ferreira S."/>
            <person name="Hochstein R."/>
            <person name="Heidelberg J."/>
            <person name="Johnson J."/>
            <person name="Mead D."/>
            <person name="Pohorille A."/>
            <person name="Sarmiento M."/>
            <person name="Schweighofer K."/>
            <person name="Seshadri R."/>
            <person name="Voytek M.A."/>
        </authorList>
    </citation>
    <scope>NUCLEOTIDE SEQUENCE [LARGE SCALE GENOMIC DNA]</scope>
    <source>
        <strain evidence="3">DSM 14350 / EX-H1</strain>
    </source>
</reference>
<evidence type="ECO:0000313" key="2">
    <source>
        <dbReference type="EMBL" id="ACO03169.1"/>
    </source>
</evidence>
<dbReference type="HOGENOM" id="CLU_193462_1_0_0"/>
<dbReference type="STRING" id="123214.PERMA_2005"/>
<accession>C0QSW2</accession>
<organism evidence="2 3">
    <name type="scientific">Persephonella marina (strain DSM 14350 / EX-H1)</name>
    <dbReference type="NCBI Taxonomy" id="123214"/>
    <lineage>
        <taxon>Bacteria</taxon>
        <taxon>Pseudomonadati</taxon>
        <taxon>Aquificota</taxon>
        <taxon>Aquificia</taxon>
        <taxon>Aquificales</taxon>
        <taxon>Hydrogenothermaceae</taxon>
        <taxon>Persephonella</taxon>
    </lineage>
</organism>
<dbReference type="OrthoDB" id="9813378at2"/>
<dbReference type="Proteomes" id="UP000001366">
    <property type="component" value="Chromosome"/>
</dbReference>
<dbReference type="EMBL" id="CP001230">
    <property type="protein sequence ID" value="ACO03169.1"/>
    <property type="molecule type" value="Genomic_DNA"/>
</dbReference>
<name>C0QSW2_PERMH</name>
<keyword evidence="3" id="KW-1185">Reference proteome</keyword>
<gene>
    <name evidence="2" type="ordered locus">PERMA_2005</name>
</gene>
<feature type="domain" description="DUF2281" evidence="1">
    <location>
        <begin position="8"/>
        <end position="65"/>
    </location>
</feature>
<dbReference type="AlphaFoldDB" id="C0QSW2"/>
<protein>
    <recommendedName>
        <fullName evidence="1">DUF2281 domain-containing protein</fullName>
    </recommendedName>
</protein>
<dbReference type="InterPro" id="IPR018739">
    <property type="entry name" value="DUF2281"/>
</dbReference>